<dbReference type="InterPro" id="IPR034660">
    <property type="entry name" value="DinB/YfiT-like"/>
</dbReference>
<evidence type="ECO:0000313" key="3">
    <source>
        <dbReference type="Proteomes" id="UP001216390"/>
    </source>
</evidence>
<keyword evidence="2" id="KW-0413">Isomerase</keyword>
<name>A0AAE9YDE7_9ACTN</name>
<protein>
    <submittedName>
        <fullName evidence="2">Maleylpyruvate isomerase family mycothiol-dependent enzyme</fullName>
    </submittedName>
</protein>
<evidence type="ECO:0000259" key="1">
    <source>
        <dbReference type="Pfam" id="PF11716"/>
    </source>
</evidence>
<dbReference type="InterPro" id="IPR017517">
    <property type="entry name" value="Maleyloyr_isom"/>
</dbReference>
<dbReference type="Pfam" id="PF11716">
    <property type="entry name" value="MDMPI_N"/>
    <property type="match status" value="1"/>
</dbReference>
<dbReference type="SUPFAM" id="SSF109854">
    <property type="entry name" value="DinB/YfiT-like putative metalloenzymes"/>
    <property type="match status" value="1"/>
</dbReference>
<dbReference type="InterPro" id="IPR024344">
    <property type="entry name" value="MDMPI_metal-binding"/>
</dbReference>
<dbReference type="KEGG" id="ima:PO878_10430"/>
<organism evidence="2 3">
    <name type="scientific">Iamia majanohamensis</name>
    <dbReference type="NCBI Taxonomy" id="467976"/>
    <lineage>
        <taxon>Bacteria</taxon>
        <taxon>Bacillati</taxon>
        <taxon>Actinomycetota</taxon>
        <taxon>Acidimicrobiia</taxon>
        <taxon>Acidimicrobiales</taxon>
        <taxon>Iamiaceae</taxon>
        <taxon>Iamia</taxon>
    </lineage>
</organism>
<sequence length="248" mass="25582">MDAVLAALQGQLDELEGLLAPLDADAWHRPSACAGWDVSDVVLHLAQTNELAAASARGDLARVADGWGRAEGTTVDDVAGDAVAAQRGTAPDEVHARWTASATAMVGALAACPPDQRVPWVVGDMAARTLATTRLAETWIHTGDVADGLGVTLAPTDRLWHVARLVHRTLPYAFARAGEAPPGPVRLALAAPGGDTWTFGPDDAPTVVTGPAADLCRVAGQRAHASDTALAATGPDATAVLRLMRTFA</sequence>
<dbReference type="AlphaFoldDB" id="A0AAE9YDE7"/>
<dbReference type="Proteomes" id="UP001216390">
    <property type="component" value="Chromosome"/>
</dbReference>
<dbReference type="RefSeq" id="WP_272738652.1">
    <property type="nucleotide sequence ID" value="NZ_CP116942.1"/>
</dbReference>
<dbReference type="GO" id="GO:0016853">
    <property type="term" value="F:isomerase activity"/>
    <property type="evidence" value="ECO:0007669"/>
    <property type="project" value="UniProtKB-KW"/>
</dbReference>
<dbReference type="GO" id="GO:0046872">
    <property type="term" value="F:metal ion binding"/>
    <property type="evidence" value="ECO:0007669"/>
    <property type="project" value="InterPro"/>
</dbReference>
<evidence type="ECO:0000313" key="2">
    <source>
        <dbReference type="EMBL" id="WCO69138.1"/>
    </source>
</evidence>
<proteinExistence type="predicted"/>
<dbReference type="NCBIfam" id="TIGR03083">
    <property type="entry name" value="maleylpyruvate isomerase family mycothiol-dependent enzyme"/>
    <property type="match status" value="1"/>
</dbReference>
<accession>A0AAE9YDE7</accession>
<reference evidence="2" key="1">
    <citation type="submission" date="2023-01" db="EMBL/GenBank/DDBJ databases">
        <title>The diversity of Class Acidimicrobiia in South China Sea sediment environments and the proposal of Iamia marina sp. nov., a novel species of the genus Iamia.</title>
        <authorList>
            <person name="He Y."/>
            <person name="Tian X."/>
        </authorList>
    </citation>
    <scope>NUCLEOTIDE SEQUENCE</scope>
    <source>
        <strain evidence="2">DSM 19957</strain>
    </source>
</reference>
<gene>
    <name evidence="2" type="ORF">PO878_10430</name>
</gene>
<dbReference type="Gene3D" id="1.20.120.450">
    <property type="entry name" value="dinb family like domain"/>
    <property type="match status" value="1"/>
</dbReference>
<feature type="domain" description="Mycothiol-dependent maleylpyruvate isomerase metal-binding" evidence="1">
    <location>
        <begin position="11"/>
        <end position="146"/>
    </location>
</feature>
<keyword evidence="3" id="KW-1185">Reference proteome</keyword>
<dbReference type="EMBL" id="CP116942">
    <property type="protein sequence ID" value="WCO69138.1"/>
    <property type="molecule type" value="Genomic_DNA"/>
</dbReference>